<keyword evidence="4" id="KW-0479">Metal-binding</keyword>
<evidence type="ECO:0000256" key="8">
    <source>
        <dbReference type="RuleBase" id="RU004447"/>
    </source>
</evidence>
<feature type="domain" description="Peptidase M16 C-terminal" evidence="11">
    <location>
        <begin position="208"/>
        <end position="393"/>
    </location>
</feature>
<evidence type="ECO:0000256" key="9">
    <source>
        <dbReference type="SAM" id="SignalP"/>
    </source>
</evidence>
<comment type="cofactor">
    <cofactor evidence="1">
        <name>Zn(2+)</name>
        <dbReference type="ChEBI" id="CHEBI:29105"/>
    </cofactor>
</comment>
<dbReference type="GO" id="GO:0046872">
    <property type="term" value="F:metal ion binding"/>
    <property type="evidence" value="ECO:0007669"/>
    <property type="project" value="UniProtKB-KW"/>
</dbReference>
<dbReference type="SUPFAM" id="SSF63411">
    <property type="entry name" value="LuxS/MPP-like metallohydrolase"/>
    <property type="match status" value="4"/>
</dbReference>
<reference evidence="12 13" key="1">
    <citation type="submission" date="2014-07" db="EMBL/GenBank/DDBJ databases">
        <authorList>
            <person name="McCorrison J."/>
            <person name="Sanka R."/>
            <person name="Torralba M."/>
            <person name="Gillis M."/>
            <person name="Haft D.H."/>
            <person name="Methe B."/>
            <person name="Sutton G."/>
            <person name="Nelson K.E."/>
        </authorList>
    </citation>
    <scope>NUCLEOTIDE SEQUENCE [LARGE SCALE GENOMIC DNA]</scope>
    <source>
        <strain evidence="12 13">DNF00882</strain>
    </source>
</reference>
<dbReference type="PANTHER" id="PTHR43690">
    <property type="entry name" value="NARDILYSIN"/>
    <property type="match status" value="1"/>
</dbReference>
<keyword evidence="9" id="KW-0732">Signal</keyword>
<dbReference type="EMBL" id="JRNR01000004">
    <property type="protein sequence ID" value="KGF50395.1"/>
    <property type="molecule type" value="Genomic_DNA"/>
</dbReference>
<dbReference type="InterPro" id="IPR001431">
    <property type="entry name" value="Pept_M16_Zn_BS"/>
</dbReference>
<evidence type="ECO:0000256" key="1">
    <source>
        <dbReference type="ARBA" id="ARBA00001947"/>
    </source>
</evidence>
<feature type="signal peptide" evidence="9">
    <location>
        <begin position="1"/>
        <end position="20"/>
    </location>
</feature>
<evidence type="ECO:0000256" key="3">
    <source>
        <dbReference type="ARBA" id="ARBA00022670"/>
    </source>
</evidence>
<dbReference type="Pfam" id="PF05193">
    <property type="entry name" value="Peptidase_M16_C"/>
    <property type="match status" value="2"/>
</dbReference>
<feature type="domain" description="Peptidase M16 C-terminal" evidence="11">
    <location>
        <begin position="691"/>
        <end position="870"/>
    </location>
</feature>
<proteinExistence type="inferred from homology"/>
<comment type="similarity">
    <text evidence="2 8">Belongs to the peptidase M16 family.</text>
</comment>
<sequence length="936" mass="106822">MNKLFSTLLVSLLLPFSVAAQTVEIDNSYRVGKLENGLTYYIKHNAKEKGLADFFIAQRVGSILEEPRQRGLAHFLEHMAFNGTKHFQGKGNSLGIVPWCETIGVKFGTNLNAYTSVDQTVYNVSAVPIKREGIVDSTLLILHDWSHFLLLTDEEIDKERGVIHEEWRTRRAGMAVQRMMERVMPTIYKGTKYEDCLPIGSMDIVDNFPYKDLRDYYNKWYRPDLQAIIVVGDIDVDKMEEKIRRTFADVQKPENPAERIYYPVPDNDKMIVAIDKDSEQPIMLVNLYMKQAATPDNEKNLIATQRKSYLSALVTNMLNGRLADMKKKPTPPFHSASVGAGQFFISKTKDAFSVSFGCLQENVKGSFDAVIGEVERARQHGFTASELERAKRTILKSAERKYTERNDRRNRYLVKAALQNFLNNEPITSAEYDYQLTQEFNGSVTLAEVNQEAIELISDKNQVLTVYAPLKADFPIADEATFEKYVLEAQAKQYEPYKEETMQAELITKLPKKGKIKKETDWDKFGVKKLILSNGVEVYVKKTDFAKDEITMRFYGEGGTSSYPDADAINFSMLSSAIIDAGVANFDKVQLDRMLNGKAVRINPSIGVETQAINGSSSVKDFETMMQLTYLYFTAPRKDEAKFKGSIETMRSFLKNREANPQVAYNDSVTAILYGNHPRLQPLKRSTLDRVSYDRIWQIYNERFSDASGFKMILVGNVDMETLRPLLCQYVATLPNKGKRSVVKDSYPQVRNVNETHIFKKKMNTPSTLVSVFYTFDEPFTPKADLALDVFKRVLTIAYTDSVREEKGGTYGVSVQSQLDNTAEPHGFVKISFRTDPAKYEMLMPIIYQQIENIANSGPLASSMDKIKKYLLKAHRQSVNTNGYWDYVIYNRLRRNIDFFTGYEDLVKSLTPQDVQQIAKDILKSNRRIEITMMSE</sequence>
<dbReference type="RefSeq" id="WP_036882266.1">
    <property type="nucleotide sequence ID" value="NZ_JRNR01000004.1"/>
</dbReference>
<evidence type="ECO:0000256" key="5">
    <source>
        <dbReference type="ARBA" id="ARBA00022801"/>
    </source>
</evidence>
<evidence type="ECO:0000256" key="2">
    <source>
        <dbReference type="ARBA" id="ARBA00007261"/>
    </source>
</evidence>
<keyword evidence="3" id="KW-0645">Protease</keyword>
<dbReference type="GO" id="GO:0006508">
    <property type="term" value="P:proteolysis"/>
    <property type="evidence" value="ECO:0007669"/>
    <property type="project" value="UniProtKB-KW"/>
</dbReference>
<dbReference type="InterPro" id="IPR011765">
    <property type="entry name" value="Pept_M16_N"/>
</dbReference>
<evidence type="ECO:0000313" key="13">
    <source>
        <dbReference type="Proteomes" id="UP000029538"/>
    </source>
</evidence>
<keyword evidence="7" id="KW-0482">Metalloprotease</keyword>
<feature type="chain" id="PRO_5001925093" evidence="9">
    <location>
        <begin position="21"/>
        <end position="936"/>
    </location>
</feature>
<evidence type="ECO:0000256" key="7">
    <source>
        <dbReference type="ARBA" id="ARBA00023049"/>
    </source>
</evidence>
<keyword evidence="6" id="KW-0862">Zinc</keyword>
<gene>
    <name evidence="12" type="ORF">HMPREF0654_01610</name>
</gene>
<dbReference type="AlphaFoldDB" id="A0A096AUF6"/>
<dbReference type="InterPro" id="IPR007863">
    <property type="entry name" value="Peptidase_M16_C"/>
</dbReference>
<dbReference type="Pfam" id="PF00675">
    <property type="entry name" value="Peptidase_M16"/>
    <property type="match status" value="1"/>
</dbReference>
<comment type="caution">
    <text evidence="12">The sequence shown here is derived from an EMBL/GenBank/DDBJ whole genome shotgun (WGS) entry which is preliminary data.</text>
</comment>
<dbReference type="PROSITE" id="PS00143">
    <property type="entry name" value="INSULINASE"/>
    <property type="match status" value="1"/>
</dbReference>
<dbReference type="PANTHER" id="PTHR43690:SF34">
    <property type="entry name" value="ZINC PROTEASE PQQL-LIKE"/>
    <property type="match status" value="1"/>
</dbReference>
<evidence type="ECO:0000256" key="6">
    <source>
        <dbReference type="ARBA" id="ARBA00022833"/>
    </source>
</evidence>
<protein>
    <submittedName>
        <fullName evidence="12">Peptidase M16</fullName>
    </submittedName>
</protein>
<dbReference type="Gene3D" id="3.30.830.10">
    <property type="entry name" value="Metalloenzyme, LuxS/M16 peptidase-like"/>
    <property type="match status" value="4"/>
</dbReference>
<name>A0A096AUF6_9BACT</name>
<dbReference type="InterPro" id="IPR011249">
    <property type="entry name" value="Metalloenz_LuxS/M16"/>
</dbReference>
<evidence type="ECO:0000256" key="4">
    <source>
        <dbReference type="ARBA" id="ARBA00022723"/>
    </source>
</evidence>
<feature type="domain" description="Peptidase M16 N-terminal" evidence="10">
    <location>
        <begin position="60"/>
        <end position="193"/>
    </location>
</feature>
<dbReference type="Proteomes" id="UP000029538">
    <property type="component" value="Unassembled WGS sequence"/>
</dbReference>
<dbReference type="InterPro" id="IPR050626">
    <property type="entry name" value="Peptidase_M16"/>
</dbReference>
<accession>A0A096AUF6</accession>
<evidence type="ECO:0000259" key="10">
    <source>
        <dbReference type="Pfam" id="PF00675"/>
    </source>
</evidence>
<keyword evidence="5" id="KW-0378">Hydrolase</keyword>
<organism evidence="12 13">
    <name type="scientific">Prevotella disiens DNF00882</name>
    <dbReference type="NCBI Taxonomy" id="1401075"/>
    <lineage>
        <taxon>Bacteria</taxon>
        <taxon>Pseudomonadati</taxon>
        <taxon>Bacteroidota</taxon>
        <taxon>Bacteroidia</taxon>
        <taxon>Bacteroidales</taxon>
        <taxon>Prevotellaceae</taxon>
        <taxon>Prevotella</taxon>
    </lineage>
</organism>
<evidence type="ECO:0000259" key="11">
    <source>
        <dbReference type="Pfam" id="PF05193"/>
    </source>
</evidence>
<dbReference type="GO" id="GO:0004222">
    <property type="term" value="F:metalloendopeptidase activity"/>
    <property type="evidence" value="ECO:0007669"/>
    <property type="project" value="InterPro"/>
</dbReference>
<evidence type="ECO:0000313" key="12">
    <source>
        <dbReference type="EMBL" id="KGF50395.1"/>
    </source>
</evidence>